<keyword evidence="1" id="KW-1133">Transmembrane helix</keyword>
<sequence length="179" mass="19406">MSQLKLNLSMAGATVILFLLALAANELLLSRLQFAVGVNWIYLPAGVRLLCTLLFAEAGAVGLLAASWLVSFLYFFPHDPLRAFVGGILATVAPYGVYRIARHAYGLEASLTNLTPMNLLQCALMFSIASPALHHMWFAFYEHKANLGSSFAAMVTGDLSGTLIVLYAARFVLLRAPRA</sequence>
<feature type="transmembrane region" description="Helical" evidence="1">
    <location>
        <begin position="151"/>
        <end position="173"/>
    </location>
</feature>
<keyword evidence="1" id="KW-0472">Membrane</keyword>
<organism evidence="2 3">
    <name type="scientific">Massilia solisilvae</name>
    <dbReference type="NCBI Taxonomy" id="1811225"/>
    <lineage>
        <taxon>Bacteria</taxon>
        <taxon>Pseudomonadati</taxon>
        <taxon>Pseudomonadota</taxon>
        <taxon>Betaproteobacteria</taxon>
        <taxon>Burkholderiales</taxon>
        <taxon>Oxalobacteraceae</taxon>
        <taxon>Telluria group</taxon>
        <taxon>Massilia</taxon>
    </lineage>
</organism>
<feature type="transmembrane region" description="Helical" evidence="1">
    <location>
        <begin position="6"/>
        <end position="28"/>
    </location>
</feature>
<feature type="transmembrane region" description="Helical" evidence="1">
    <location>
        <begin position="81"/>
        <end position="98"/>
    </location>
</feature>
<accession>A0ABT2BI50</accession>
<protein>
    <recommendedName>
        <fullName evidence="4">MASE1 domain-containing protein</fullName>
    </recommendedName>
</protein>
<gene>
    <name evidence="2" type="ORF">NX773_08495</name>
</gene>
<comment type="caution">
    <text evidence="2">The sequence shown here is derived from an EMBL/GenBank/DDBJ whole genome shotgun (WGS) entry which is preliminary data.</text>
</comment>
<dbReference type="Proteomes" id="UP001205861">
    <property type="component" value="Unassembled WGS sequence"/>
</dbReference>
<name>A0ABT2BI50_9BURK</name>
<dbReference type="EMBL" id="JANUGV010000002">
    <property type="protein sequence ID" value="MCS0608201.1"/>
    <property type="molecule type" value="Genomic_DNA"/>
</dbReference>
<proteinExistence type="predicted"/>
<dbReference type="RefSeq" id="WP_258855926.1">
    <property type="nucleotide sequence ID" value="NZ_JANUGV010000002.1"/>
</dbReference>
<evidence type="ECO:0008006" key="4">
    <source>
        <dbReference type="Google" id="ProtNLM"/>
    </source>
</evidence>
<evidence type="ECO:0000313" key="2">
    <source>
        <dbReference type="EMBL" id="MCS0608201.1"/>
    </source>
</evidence>
<feature type="transmembrane region" description="Helical" evidence="1">
    <location>
        <begin position="49"/>
        <end position="75"/>
    </location>
</feature>
<evidence type="ECO:0000313" key="3">
    <source>
        <dbReference type="Proteomes" id="UP001205861"/>
    </source>
</evidence>
<feature type="transmembrane region" description="Helical" evidence="1">
    <location>
        <begin position="119"/>
        <end position="139"/>
    </location>
</feature>
<reference evidence="2 3" key="1">
    <citation type="submission" date="2022-08" db="EMBL/GenBank/DDBJ databases">
        <title>Reclassification of Massilia species as members of the genera Telluria, Duganella, Pseudoduganella, Mokoshia gen. nov. and Zemynaea gen. nov. using orthogonal and non-orthogonal genome-based approaches.</title>
        <authorList>
            <person name="Bowman J.P."/>
        </authorList>
    </citation>
    <scope>NUCLEOTIDE SEQUENCE [LARGE SCALE GENOMIC DNA]</scope>
    <source>
        <strain evidence="2 3">JCM 31607</strain>
    </source>
</reference>
<evidence type="ECO:0000256" key="1">
    <source>
        <dbReference type="SAM" id="Phobius"/>
    </source>
</evidence>
<keyword evidence="1" id="KW-0812">Transmembrane</keyword>
<keyword evidence="3" id="KW-1185">Reference proteome</keyword>